<sequence>MLGPLQGQLPRPAYKGRRSPNTKPQGQRQPAASPQGAVLAHGQAAAVAPTASLQRGGTHKGAAYGHGGRPPARCCPRAVTNDV</sequence>
<evidence type="ECO:0000313" key="2">
    <source>
        <dbReference type="EMBL" id="RRT39169.1"/>
    </source>
</evidence>
<reference evidence="2 3" key="1">
    <citation type="journal article" date="2014" name="Agronomy (Basel)">
        <title>A Draft Genome Sequence for Ensete ventricosum, the Drought-Tolerant Tree Against Hunger.</title>
        <authorList>
            <person name="Harrison J."/>
            <person name="Moore K.A."/>
            <person name="Paszkiewicz K."/>
            <person name="Jones T."/>
            <person name="Grant M."/>
            <person name="Ambacheew D."/>
            <person name="Muzemil S."/>
            <person name="Studholme D.J."/>
        </authorList>
    </citation>
    <scope>NUCLEOTIDE SEQUENCE [LARGE SCALE GENOMIC DNA]</scope>
</reference>
<accession>A0A426XI39</accession>
<organism evidence="2 3">
    <name type="scientific">Ensete ventricosum</name>
    <name type="common">Abyssinian banana</name>
    <name type="synonym">Musa ensete</name>
    <dbReference type="NCBI Taxonomy" id="4639"/>
    <lineage>
        <taxon>Eukaryota</taxon>
        <taxon>Viridiplantae</taxon>
        <taxon>Streptophyta</taxon>
        <taxon>Embryophyta</taxon>
        <taxon>Tracheophyta</taxon>
        <taxon>Spermatophyta</taxon>
        <taxon>Magnoliopsida</taxon>
        <taxon>Liliopsida</taxon>
        <taxon>Zingiberales</taxon>
        <taxon>Musaceae</taxon>
        <taxon>Ensete</taxon>
    </lineage>
</organism>
<name>A0A426XI39_ENSVE</name>
<dbReference type="AlphaFoldDB" id="A0A426XI39"/>
<dbReference type="EMBL" id="AMZH03020429">
    <property type="protein sequence ID" value="RRT39169.1"/>
    <property type="molecule type" value="Genomic_DNA"/>
</dbReference>
<comment type="caution">
    <text evidence="2">The sequence shown here is derived from an EMBL/GenBank/DDBJ whole genome shotgun (WGS) entry which is preliminary data.</text>
</comment>
<evidence type="ECO:0000256" key="1">
    <source>
        <dbReference type="SAM" id="MobiDB-lite"/>
    </source>
</evidence>
<dbReference type="Proteomes" id="UP000287651">
    <property type="component" value="Unassembled WGS sequence"/>
</dbReference>
<feature type="compositionally biased region" description="Low complexity" evidence="1">
    <location>
        <begin position="35"/>
        <end position="48"/>
    </location>
</feature>
<feature type="compositionally biased region" description="Polar residues" evidence="1">
    <location>
        <begin position="21"/>
        <end position="32"/>
    </location>
</feature>
<feature type="region of interest" description="Disordered" evidence="1">
    <location>
        <begin position="1"/>
        <end position="83"/>
    </location>
</feature>
<evidence type="ECO:0000313" key="3">
    <source>
        <dbReference type="Proteomes" id="UP000287651"/>
    </source>
</evidence>
<proteinExistence type="predicted"/>
<protein>
    <submittedName>
        <fullName evidence="2">Uncharacterized protein</fullName>
    </submittedName>
</protein>
<gene>
    <name evidence="2" type="ORF">B296_00043568</name>
</gene>